<evidence type="ECO:0000313" key="3">
    <source>
        <dbReference type="EMBL" id="GAA4235729.1"/>
    </source>
</evidence>
<dbReference type="InterPro" id="IPR001789">
    <property type="entry name" value="Sig_transdc_resp-reg_receiver"/>
</dbReference>
<keyword evidence="1" id="KW-0597">Phosphoprotein</keyword>
<dbReference type="Pfam" id="PF00072">
    <property type="entry name" value="Response_reg"/>
    <property type="match status" value="1"/>
</dbReference>
<keyword evidence="4" id="KW-1185">Reference proteome</keyword>
<dbReference type="InterPro" id="IPR011006">
    <property type="entry name" value="CheY-like_superfamily"/>
</dbReference>
<evidence type="ECO:0000259" key="2">
    <source>
        <dbReference type="PROSITE" id="PS50110"/>
    </source>
</evidence>
<dbReference type="SMART" id="SM00448">
    <property type="entry name" value="REC"/>
    <property type="match status" value="1"/>
</dbReference>
<proteinExistence type="predicted"/>
<comment type="caution">
    <text evidence="3">The sequence shown here is derived from an EMBL/GenBank/DDBJ whole genome shotgun (WGS) entry which is preliminary data.</text>
</comment>
<protein>
    <recommendedName>
        <fullName evidence="2">Response regulatory domain-containing protein</fullName>
    </recommendedName>
</protein>
<dbReference type="PROSITE" id="PS50110">
    <property type="entry name" value="RESPONSE_REGULATORY"/>
    <property type="match status" value="1"/>
</dbReference>
<name>A0ABP8C8T0_9FLAO</name>
<dbReference type="SUPFAM" id="SSF52172">
    <property type="entry name" value="CheY-like"/>
    <property type="match status" value="1"/>
</dbReference>
<accession>A0ABP8C8T0</accession>
<feature type="domain" description="Response regulatory" evidence="2">
    <location>
        <begin position="6"/>
        <end position="135"/>
    </location>
</feature>
<evidence type="ECO:0000256" key="1">
    <source>
        <dbReference type="PROSITE-ProRule" id="PRU00169"/>
    </source>
</evidence>
<dbReference type="EMBL" id="BAABCA010000003">
    <property type="protein sequence ID" value="GAA4235729.1"/>
    <property type="molecule type" value="Genomic_DNA"/>
</dbReference>
<feature type="modified residue" description="4-aspartylphosphate" evidence="1">
    <location>
        <position position="62"/>
    </location>
</feature>
<gene>
    <name evidence="3" type="ORF">GCM10022291_18410</name>
</gene>
<dbReference type="Gene3D" id="3.40.50.2300">
    <property type="match status" value="1"/>
</dbReference>
<reference evidence="4" key="1">
    <citation type="journal article" date="2019" name="Int. J. Syst. Evol. Microbiol.">
        <title>The Global Catalogue of Microorganisms (GCM) 10K type strain sequencing project: providing services to taxonomists for standard genome sequencing and annotation.</title>
        <authorList>
            <consortium name="The Broad Institute Genomics Platform"/>
            <consortium name="The Broad Institute Genome Sequencing Center for Infectious Disease"/>
            <person name="Wu L."/>
            <person name="Ma J."/>
        </authorList>
    </citation>
    <scope>NUCLEOTIDE SEQUENCE [LARGE SCALE GENOMIC DNA]</scope>
    <source>
        <strain evidence="4">JCM 17630</strain>
    </source>
</reference>
<dbReference type="Proteomes" id="UP001501496">
    <property type="component" value="Unassembled WGS sequence"/>
</dbReference>
<evidence type="ECO:0000313" key="4">
    <source>
        <dbReference type="Proteomes" id="UP001501496"/>
    </source>
</evidence>
<dbReference type="RefSeq" id="WP_344787890.1">
    <property type="nucleotide sequence ID" value="NZ_BAABCA010000003.1"/>
</dbReference>
<sequence>MNNIKNVLIVEDEPIIVHLLRKIFENLREWNFIINSAKTCDIAIQKINNSVISNHFDLVVLDINIPPSIDGKTLSGEDIGIKLRECFPVVKIIVCTSSNDNYRLNNILQTINPEGFLIKTDIDYKNIVDAINRVLVSPPYYSNKILNLIRQHISNDFVLDSIDRLMLYQLSKGTKTKDLPNLVNLSKGGVERRKRHLKEVFDVGDEGDKKLLELAKEKGYI</sequence>
<organism evidence="3 4">
    <name type="scientific">Postechiella marina</name>
    <dbReference type="NCBI Taxonomy" id="943941"/>
    <lineage>
        <taxon>Bacteria</taxon>
        <taxon>Pseudomonadati</taxon>
        <taxon>Bacteroidota</taxon>
        <taxon>Flavobacteriia</taxon>
        <taxon>Flavobacteriales</taxon>
        <taxon>Flavobacteriaceae</taxon>
        <taxon>Postechiella</taxon>
    </lineage>
</organism>